<feature type="signal peptide" evidence="12">
    <location>
        <begin position="1"/>
        <end position="46"/>
    </location>
</feature>
<evidence type="ECO:0000256" key="6">
    <source>
        <dbReference type="ARBA" id="ARBA00023077"/>
    </source>
</evidence>
<dbReference type="GO" id="GO:0015344">
    <property type="term" value="F:siderophore uptake transmembrane transporter activity"/>
    <property type="evidence" value="ECO:0007669"/>
    <property type="project" value="TreeGrafter"/>
</dbReference>
<dbReference type="Proteomes" id="UP000017908">
    <property type="component" value="Unassembled WGS sequence"/>
</dbReference>
<evidence type="ECO:0000256" key="10">
    <source>
        <dbReference type="PROSITE-ProRule" id="PRU01360"/>
    </source>
</evidence>
<dbReference type="InterPro" id="IPR012910">
    <property type="entry name" value="Plug_dom"/>
</dbReference>
<dbReference type="CDD" id="cd01347">
    <property type="entry name" value="ligand_gated_channel"/>
    <property type="match status" value="1"/>
</dbReference>
<evidence type="ECO:0000313" key="16">
    <source>
        <dbReference type="Proteomes" id="UP000017908"/>
    </source>
</evidence>
<keyword evidence="6 11" id="KW-0798">TonB box</keyword>
<organism evidence="15 16">
    <name type="scientific">Megasphaera elsdenii CAG:570</name>
    <dbReference type="NCBI Taxonomy" id="1263087"/>
    <lineage>
        <taxon>Bacteria</taxon>
        <taxon>Bacillati</taxon>
        <taxon>Bacillota</taxon>
        <taxon>Negativicutes</taxon>
        <taxon>Veillonellales</taxon>
        <taxon>Veillonellaceae</taxon>
        <taxon>Megasphaera</taxon>
    </lineage>
</organism>
<dbReference type="InterPro" id="IPR039426">
    <property type="entry name" value="TonB-dep_rcpt-like"/>
</dbReference>
<keyword evidence="7 10" id="KW-0472">Membrane</keyword>
<gene>
    <name evidence="15" type="ORF">BN715_00456</name>
</gene>
<keyword evidence="4 10" id="KW-0812">Transmembrane</keyword>
<keyword evidence="2 10" id="KW-0813">Transport</keyword>
<dbReference type="Gene3D" id="2.40.170.20">
    <property type="entry name" value="TonB-dependent receptor, beta-barrel domain"/>
    <property type="match status" value="1"/>
</dbReference>
<dbReference type="PROSITE" id="PS52016">
    <property type="entry name" value="TONB_DEPENDENT_REC_3"/>
    <property type="match status" value="1"/>
</dbReference>
<feature type="domain" description="TonB-dependent receptor-like beta-barrel" evidence="13">
    <location>
        <begin position="264"/>
        <end position="649"/>
    </location>
</feature>
<feature type="domain" description="TonB-dependent receptor plug" evidence="14">
    <location>
        <begin position="72"/>
        <end position="181"/>
    </location>
</feature>
<dbReference type="PANTHER" id="PTHR30069:SF29">
    <property type="entry name" value="HEMOGLOBIN AND HEMOGLOBIN-HAPTOGLOBIN-BINDING PROTEIN 1-RELATED"/>
    <property type="match status" value="1"/>
</dbReference>
<keyword evidence="5 12" id="KW-0732">Signal</keyword>
<evidence type="ECO:0000256" key="7">
    <source>
        <dbReference type="ARBA" id="ARBA00023136"/>
    </source>
</evidence>
<evidence type="ECO:0000256" key="1">
    <source>
        <dbReference type="ARBA" id="ARBA00004571"/>
    </source>
</evidence>
<keyword evidence="3 10" id="KW-1134">Transmembrane beta strand</keyword>
<comment type="similarity">
    <text evidence="10 11">Belongs to the TonB-dependent receptor family.</text>
</comment>
<evidence type="ECO:0000256" key="5">
    <source>
        <dbReference type="ARBA" id="ARBA00022729"/>
    </source>
</evidence>
<evidence type="ECO:0000259" key="13">
    <source>
        <dbReference type="Pfam" id="PF00593"/>
    </source>
</evidence>
<evidence type="ECO:0000256" key="12">
    <source>
        <dbReference type="SAM" id="SignalP"/>
    </source>
</evidence>
<evidence type="ECO:0000256" key="2">
    <source>
        <dbReference type="ARBA" id="ARBA00022448"/>
    </source>
</evidence>
<name>R7MW87_MEGEL</name>
<evidence type="ECO:0000259" key="14">
    <source>
        <dbReference type="Pfam" id="PF07715"/>
    </source>
</evidence>
<dbReference type="InterPro" id="IPR036942">
    <property type="entry name" value="Beta-barrel_TonB_sf"/>
</dbReference>
<evidence type="ECO:0000256" key="4">
    <source>
        <dbReference type="ARBA" id="ARBA00022692"/>
    </source>
</evidence>
<dbReference type="Pfam" id="PF00593">
    <property type="entry name" value="TonB_dep_Rec_b-barrel"/>
    <property type="match status" value="1"/>
</dbReference>
<comment type="caution">
    <text evidence="15">The sequence shown here is derived from an EMBL/GenBank/DDBJ whole genome shotgun (WGS) entry which is preliminary data.</text>
</comment>
<dbReference type="EMBL" id="CBKE010000016">
    <property type="protein sequence ID" value="CDF04083.1"/>
    <property type="molecule type" value="Genomic_DNA"/>
</dbReference>
<dbReference type="AlphaFoldDB" id="R7MW87"/>
<evidence type="ECO:0000256" key="11">
    <source>
        <dbReference type="RuleBase" id="RU003357"/>
    </source>
</evidence>
<keyword evidence="9 10" id="KW-0998">Cell outer membrane</keyword>
<evidence type="ECO:0000256" key="8">
    <source>
        <dbReference type="ARBA" id="ARBA00023170"/>
    </source>
</evidence>
<accession>R7MW87</accession>
<reference evidence="15" key="1">
    <citation type="submission" date="2012-11" db="EMBL/GenBank/DDBJ databases">
        <title>Dependencies among metagenomic species, viruses, plasmids and units of genetic variation.</title>
        <authorList>
            <person name="Nielsen H.B."/>
            <person name="Almeida M."/>
            <person name="Juncker A.S."/>
            <person name="Rasmussen S."/>
            <person name="Li J."/>
            <person name="Sunagawa S."/>
            <person name="Plichta D."/>
            <person name="Gautier L."/>
            <person name="Le Chatelier E."/>
            <person name="Peletier E."/>
            <person name="Bonde I."/>
            <person name="Nielsen T."/>
            <person name="Manichanh C."/>
            <person name="Arumugam M."/>
            <person name="Batto J."/>
            <person name="Santos M.B.Q.D."/>
            <person name="Blom N."/>
            <person name="Borruel N."/>
            <person name="Burgdorf K.S."/>
            <person name="Boumezbeur F."/>
            <person name="Casellas F."/>
            <person name="Dore J."/>
            <person name="Guarner F."/>
            <person name="Hansen T."/>
            <person name="Hildebrand F."/>
            <person name="Kaas R.S."/>
            <person name="Kennedy S."/>
            <person name="Kristiansen K."/>
            <person name="Kultima J.R."/>
            <person name="Leonard P."/>
            <person name="Levenez F."/>
            <person name="Lund O."/>
            <person name="Moumen B."/>
            <person name="Le Paslier D."/>
            <person name="Pons N."/>
            <person name="Pedersen O."/>
            <person name="Prifti E."/>
            <person name="Qin J."/>
            <person name="Raes J."/>
            <person name="Tap J."/>
            <person name="Tims S."/>
            <person name="Ussery D.W."/>
            <person name="Yamada T."/>
            <person name="MetaHit consortium"/>
            <person name="Renault P."/>
            <person name="Sicheritz-Ponten T."/>
            <person name="Bork P."/>
            <person name="Wang J."/>
            <person name="Brunak S."/>
            <person name="Ehrlich S.D."/>
        </authorList>
    </citation>
    <scope>NUCLEOTIDE SEQUENCE [LARGE SCALE GENOMIC DNA]</scope>
</reference>
<keyword evidence="8" id="KW-0675">Receptor</keyword>
<feature type="chain" id="PRO_5004452526" description="TonB-dependent receptor" evidence="12">
    <location>
        <begin position="47"/>
        <end position="672"/>
    </location>
</feature>
<sequence length="672" mass="75303">MIFNIIATGEREGFTYMAYHKIKGTKKAWITWAVLTALTVPAYAAAADGPADNAAVTTKDVVVTATRTEADVKMVPNTVEVITADDIQKLGATDVYSALRLADNVQIMNTSTGFGHRISMRGMSSDSTLILINGQRTAIEDTETTQNLLALDRINVNNIERIEIVRGAASAQYGSDALAGVINIITKKSTGKPSVTVGATTGTTNMSNYYHIDLGKQGKFSSTFDMNFSKDRQWTEHEVSGLPVKNLQGPKQDYHFSGSYELGENKNLNLDLGYYKDKLSGDWSHKEYNLGAWGGIVRLQDAKLETERRDASLNLTGKTKKDDYMVRTFYSKLDKFRFLPYTALAKEYGETNKYSIWGIEAKNSHKVDGDHTLTYGTEYDRYDVDGVNFGKTGDNGKDLNTYAAYIQDEWLLGDKWEIIPAVRYDHHSEFGSKTTPHLGVTYLANDHNRFKANWGEGYKAPSVSELYMDYTHMGVLTLGNPNLKPEESKNWDLSYEGEWGKTFGKVTYFHNDIDNLISTRTVGGRHGYNEYYNIDGTTKTHGVELTLGRNLSRDLDVKVTSNWTSASNKAASAESAAHGVDGIADNITTLQLAYDDHRAYGYNATLWEQWVHDYYESDSSQTYSYNTLNFVINKKYGDAVRLFAGVDNIFNKKIDAIYLDGRIWRTGIEFKF</sequence>
<dbReference type="InterPro" id="IPR037066">
    <property type="entry name" value="Plug_dom_sf"/>
</dbReference>
<dbReference type="Pfam" id="PF07715">
    <property type="entry name" value="Plug"/>
    <property type="match status" value="1"/>
</dbReference>
<dbReference type="GO" id="GO:0009279">
    <property type="term" value="C:cell outer membrane"/>
    <property type="evidence" value="ECO:0007669"/>
    <property type="project" value="UniProtKB-SubCell"/>
</dbReference>
<dbReference type="Gene3D" id="2.170.130.10">
    <property type="entry name" value="TonB-dependent receptor, plug domain"/>
    <property type="match status" value="1"/>
</dbReference>
<evidence type="ECO:0008006" key="17">
    <source>
        <dbReference type="Google" id="ProtNLM"/>
    </source>
</evidence>
<evidence type="ECO:0000256" key="9">
    <source>
        <dbReference type="ARBA" id="ARBA00023237"/>
    </source>
</evidence>
<evidence type="ECO:0000313" key="15">
    <source>
        <dbReference type="EMBL" id="CDF04083.1"/>
    </source>
</evidence>
<dbReference type="InterPro" id="IPR000531">
    <property type="entry name" value="Beta-barrel_TonB"/>
</dbReference>
<proteinExistence type="inferred from homology"/>
<evidence type="ECO:0000256" key="3">
    <source>
        <dbReference type="ARBA" id="ARBA00022452"/>
    </source>
</evidence>
<dbReference type="SUPFAM" id="SSF56935">
    <property type="entry name" value="Porins"/>
    <property type="match status" value="1"/>
</dbReference>
<protein>
    <recommendedName>
        <fullName evidence="17">TonB-dependent receptor</fullName>
    </recommendedName>
</protein>
<comment type="subcellular location">
    <subcellularLocation>
        <location evidence="1 10">Cell outer membrane</location>
        <topology evidence="1 10">Multi-pass membrane protein</topology>
    </subcellularLocation>
</comment>
<dbReference type="PANTHER" id="PTHR30069">
    <property type="entry name" value="TONB-DEPENDENT OUTER MEMBRANE RECEPTOR"/>
    <property type="match status" value="1"/>
</dbReference>
<dbReference type="GO" id="GO:0044718">
    <property type="term" value="P:siderophore transmembrane transport"/>
    <property type="evidence" value="ECO:0007669"/>
    <property type="project" value="TreeGrafter"/>
</dbReference>